<dbReference type="SUPFAM" id="SSF57997">
    <property type="entry name" value="Tropomyosin"/>
    <property type="match status" value="1"/>
</dbReference>
<keyword evidence="3" id="KW-0489">Methyltransferase</keyword>
<accession>A0ABY0R4H4</accession>
<dbReference type="GO" id="GO:0032259">
    <property type="term" value="P:methylation"/>
    <property type="evidence" value="ECO:0007669"/>
    <property type="project" value="UniProtKB-KW"/>
</dbReference>
<evidence type="ECO:0000256" key="1">
    <source>
        <dbReference type="SAM" id="MobiDB-lite"/>
    </source>
</evidence>
<name>A0ABY0R4H4_9GAMM</name>
<dbReference type="NCBIfam" id="TIGR01444">
    <property type="entry name" value="fkbM_fam"/>
    <property type="match status" value="1"/>
</dbReference>
<protein>
    <submittedName>
        <fullName evidence="3">Methyltransferase, FkbM family</fullName>
    </submittedName>
</protein>
<dbReference type="GO" id="GO:0008168">
    <property type="term" value="F:methyltransferase activity"/>
    <property type="evidence" value="ECO:0007669"/>
    <property type="project" value="UniProtKB-KW"/>
</dbReference>
<reference evidence="3 4" key="1">
    <citation type="submission" date="2016-10" db="EMBL/GenBank/DDBJ databases">
        <authorList>
            <person name="Varghese N."/>
            <person name="Submissions S."/>
        </authorList>
    </citation>
    <scope>NUCLEOTIDE SEQUENCE [LARGE SCALE GENOMIC DNA]</scope>
    <source>
        <strain evidence="3 4">DSM 6083</strain>
    </source>
</reference>
<keyword evidence="4" id="KW-1185">Reference proteome</keyword>
<keyword evidence="3" id="KW-0808">Transferase</keyword>
<dbReference type="RefSeq" id="WP_074519886.1">
    <property type="nucleotide sequence ID" value="NZ_FNHO01000005.1"/>
</dbReference>
<feature type="domain" description="Methyltransferase FkbM" evidence="2">
    <location>
        <begin position="29"/>
        <end position="191"/>
    </location>
</feature>
<dbReference type="Pfam" id="PF05050">
    <property type="entry name" value="Methyltransf_21"/>
    <property type="match status" value="1"/>
</dbReference>
<dbReference type="SUPFAM" id="SSF53335">
    <property type="entry name" value="S-adenosyl-L-methionine-dependent methyltransferases"/>
    <property type="match status" value="1"/>
</dbReference>
<evidence type="ECO:0000313" key="3">
    <source>
        <dbReference type="EMBL" id="SDM46211.1"/>
    </source>
</evidence>
<dbReference type="Gene3D" id="3.40.50.150">
    <property type="entry name" value="Vaccinia Virus protein VP39"/>
    <property type="match status" value="1"/>
</dbReference>
<evidence type="ECO:0000259" key="2">
    <source>
        <dbReference type="Pfam" id="PF05050"/>
    </source>
</evidence>
<dbReference type="InterPro" id="IPR029063">
    <property type="entry name" value="SAM-dependent_MTases_sf"/>
</dbReference>
<gene>
    <name evidence="3" type="ORF">SAMN05660875_10554</name>
</gene>
<comment type="caution">
    <text evidence="3">The sequence shown here is derived from an EMBL/GenBank/DDBJ whole genome shotgun (WGS) entry which is preliminary data.</text>
</comment>
<sequence>MSFVSYAQNFEDVMLWRALKHVKNGFYIDIGAQHPVVDSVSLAFYEHGWRGVHVEPTLQYSSLLRAARPDESVFQLAIGNQSQQLTFFEFEDTGLSTADAEVARKHQERGFKCRETLVPILSLDALLQQVDARDIHWLKVDVEGLEKEVLESWQSSSKLPWVVVVESTCPMSQEKSHQEWEALLLAKGYSYVYFDGLNRFYVSPEHSELTEAFDTPPNVFDGFVLSGTASQPFYSLVSSRARQAEVRAEEAEARSKQAEVRAEEAEARSKQAEVRAEEAEARSKQAEVRAEEAEARSKQAEVRAEEAEARSKQAEVRAEEAETKAQHAESNVHALLYSTSWRVTGPLRLASQLSHRLLSAVRERRVIGGLKRRLHPVIFRSGHWVMHNPRLKKSALSLLNRMPQLKVRLRRIILGPSPVSTADWSASTQSAGSPMSPRTARLYMELKNAIDSRQN</sequence>
<dbReference type="Gene3D" id="1.20.5.170">
    <property type="match status" value="1"/>
</dbReference>
<organism evidence="3 4">
    <name type="scientific">Stutzerimonas balearica DSM 6083</name>
    <dbReference type="NCBI Taxonomy" id="1123016"/>
    <lineage>
        <taxon>Bacteria</taxon>
        <taxon>Pseudomonadati</taxon>
        <taxon>Pseudomonadota</taxon>
        <taxon>Gammaproteobacteria</taxon>
        <taxon>Pseudomonadales</taxon>
        <taxon>Pseudomonadaceae</taxon>
        <taxon>Stutzerimonas</taxon>
    </lineage>
</organism>
<dbReference type="EMBL" id="FNHO01000005">
    <property type="protein sequence ID" value="SDM46211.1"/>
    <property type="molecule type" value="Genomic_DNA"/>
</dbReference>
<proteinExistence type="predicted"/>
<dbReference type="Proteomes" id="UP000182276">
    <property type="component" value="Unassembled WGS sequence"/>
</dbReference>
<dbReference type="InterPro" id="IPR006342">
    <property type="entry name" value="FkbM_mtfrase"/>
</dbReference>
<evidence type="ECO:0000313" key="4">
    <source>
        <dbReference type="Proteomes" id="UP000182276"/>
    </source>
</evidence>
<feature type="region of interest" description="Disordered" evidence="1">
    <location>
        <begin position="252"/>
        <end position="314"/>
    </location>
</feature>